<comment type="caution">
    <text evidence="1">The sequence shown here is derived from an EMBL/GenBank/DDBJ whole genome shotgun (WGS) entry which is preliminary data.</text>
</comment>
<protein>
    <submittedName>
        <fullName evidence="1">Uncharacterized protein</fullName>
    </submittedName>
</protein>
<evidence type="ECO:0000313" key="2">
    <source>
        <dbReference type="Proteomes" id="UP001172680"/>
    </source>
</evidence>
<evidence type="ECO:0000313" key="1">
    <source>
        <dbReference type="EMBL" id="KAJ9634083.1"/>
    </source>
</evidence>
<organism evidence="1 2">
    <name type="scientific">Coniosporium tulheliwenetii</name>
    <dbReference type="NCBI Taxonomy" id="3383036"/>
    <lineage>
        <taxon>Eukaryota</taxon>
        <taxon>Fungi</taxon>
        <taxon>Dikarya</taxon>
        <taxon>Ascomycota</taxon>
        <taxon>Pezizomycotina</taxon>
        <taxon>Dothideomycetes</taxon>
        <taxon>Dothideomycetes incertae sedis</taxon>
        <taxon>Coniosporium</taxon>
    </lineage>
</organism>
<gene>
    <name evidence="1" type="ORF">H2199_009114</name>
</gene>
<keyword evidence="2" id="KW-1185">Reference proteome</keyword>
<sequence>MTVAIYGSIQSTCTQRVILVCHELGVQYELKDINMMKGEHKDPQFVKDFHPFGRIPVLEDGQARIFESRAVCQYLIAKHAKPDSTLRRPLDALPIGLYEQMASIDYSYFDPSVAKLGYEKKFKKFMGKGEPDPEQVDQAYSTMTTCLDLYEQHLAKKPFLSGEAFGVIDLYSMPWFQFLSFLEMSDEIAPRPNVQIWWTRVAGRSSWQALLKMFEH</sequence>
<name>A0ACC2YFH0_9PEZI</name>
<dbReference type="Proteomes" id="UP001172680">
    <property type="component" value="Unassembled WGS sequence"/>
</dbReference>
<reference evidence="1" key="1">
    <citation type="submission" date="2022-10" db="EMBL/GenBank/DDBJ databases">
        <title>Culturing micro-colonial fungi from biological soil crusts in the Mojave desert and describing Neophaeococcomyces mojavensis, and introducing the new genera and species Taxawa tesnikishii.</title>
        <authorList>
            <person name="Kurbessoian T."/>
            <person name="Stajich J.E."/>
        </authorList>
    </citation>
    <scope>NUCLEOTIDE SEQUENCE</scope>
    <source>
        <strain evidence="1">JES_115</strain>
    </source>
</reference>
<dbReference type="EMBL" id="JAPDRP010000036">
    <property type="protein sequence ID" value="KAJ9634083.1"/>
    <property type="molecule type" value="Genomic_DNA"/>
</dbReference>
<proteinExistence type="predicted"/>
<accession>A0ACC2YFH0</accession>